<evidence type="ECO:0000313" key="2">
    <source>
        <dbReference type="Proteomes" id="UP001519288"/>
    </source>
</evidence>
<dbReference type="CDD" id="cd04301">
    <property type="entry name" value="NAT_SF"/>
    <property type="match status" value="1"/>
</dbReference>
<dbReference type="Proteomes" id="UP001519288">
    <property type="component" value="Unassembled WGS sequence"/>
</dbReference>
<dbReference type="Gene3D" id="3.40.630.30">
    <property type="match status" value="1"/>
</dbReference>
<name>A0ABS4JLG2_9BACL</name>
<proteinExistence type="predicted"/>
<dbReference type="SUPFAM" id="SSF55729">
    <property type="entry name" value="Acyl-CoA N-acyltransferases (Nat)"/>
    <property type="match status" value="1"/>
</dbReference>
<comment type="caution">
    <text evidence="1">The sequence shown here is derived from an EMBL/GenBank/DDBJ whole genome shotgun (WGS) entry which is preliminary data.</text>
</comment>
<evidence type="ECO:0000313" key="1">
    <source>
        <dbReference type="EMBL" id="MBP2002552.1"/>
    </source>
</evidence>
<organism evidence="1 2">
    <name type="scientific">Paenibacillus shirakamiensis</name>
    <dbReference type="NCBI Taxonomy" id="1265935"/>
    <lineage>
        <taxon>Bacteria</taxon>
        <taxon>Bacillati</taxon>
        <taxon>Bacillota</taxon>
        <taxon>Bacilli</taxon>
        <taxon>Bacillales</taxon>
        <taxon>Paenibacillaceae</taxon>
        <taxon>Paenibacillus</taxon>
    </lineage>
</organism>
<reference evidence="1 2" key="1">
    <citation type="submission" date="2021-03" db="EMBL/GenBank/DDBJ databases">
        <title>Genomic Encyclopedia of Type Strains, Phase IV (KMG-IV): sequencing the most valuable type-strain genomes for metagenomic binning, comparative biology and taxonomic classification.</title>
        <authorList>
            <person name="Goeker M."/>
        </authorList>
    </citation>
    <scope>NUCLEOTIDE SEQUENCE [LARGE SCALE GENOMIC DNA]</scope>
    <source>
        <strain evidence="1 2">DSM 26806</strain>
    </source>
</reference>
<dbReference type="EMBL" id="JAGGLD010000009">
    <property type="protein sequence ID" value="MBP2002552.1"/>
    <property type="molecule type" value="Genomic_DNA"/>
</dbReference>
<keyword evidence="2" id="KW-1185">Reference proteome</keyword>
<dbReference type="InterPro" id="IPR016181">
    <property type="entry name" value="Acyl_CoA_acyltransferase"/>
</dbReference>
<dbReference type="RefSeq" id="WP_209865808.1">
    <property type="nucleotide sequence ID" value="NZ_JAGGLD010000009.1"/>
</dbReference>
<accession>A0ABS4JLG2</accession>
<sequence length="164" mass="18250">MEITQFIPDSDASWSRTHSTIMQFIRRYGGNRITNYAYQEVQRMTPELLANVGNAWTLATLKTEDGRRLAGIALTSDLGHRSSLVVVHPLYRGRRIGTKLLEAQLLTLGSIRCRVALDNISSLKMCFQAGLTARKLLLGPTGKPTLVLEYTQPLPAQSQPAHFV</sequence>
<gene>
    <name evidence="1" type="ORF">J2Z69_003638</name>
</gene>
<protein>
    <submittedName>
        <fullName evidence="1">GNAT superfamily N-acetyltransferase</fullName>
    </submittedName>
</protein>